<dbReference type="FunFam" id="3.90.230.10:FF:000009">
    <property type="entry name" value="xaa-Pro aminopeptidase 2"/>
    <property type="match status" value="1"/>
</dbReference>
<dbReference type="Pfam" id="PF00557">
    <property type="entry name" value="Peptidase_M24"/>
    <property type="match status" value="1"/>
</dbReference>
<feature type="domain" description="Peptidase M24" evidence="6">
    <location>
        <begin position="386"/>
        <end position="603"/>
    </location>
</feature>
<feature type="signal peptide" evidence="5">
    <location>
        <begin position="1"/>
        <end position="19"/>
    </location>
</feature>
<dbReference type="Pfam" id="PF01321">
    <property type="entry name" value="Creatinase_N"/>
    <property type="match status" value="1"/>
</dbReference>
<dbReference type="PANTHER" id="PTHR43763:SF18">
    <property type="entry name" value="XAA-PRO AMINOPEPTIDASE 1"/>
    <property type="match status" value="1"/>
</dbReference>
<dbReference type="STRING" id="400727.A0A2T7P3K9"/>
<evidence type="ECO:0000256" key="1">
    <source>
        <dbReference type="ARBA" id="ARBA00008766"/>
    </source>
</evidence>
<dbReference type="Gene3D" id="3.40.350.10">
    <property type="entry name" value="Creatinase/prolidase N-terminal domain"/>
    <property type="match status" value="2"/>
</dbReference>
<dbReference type="OrthoDB" id="9995434at2759"/>
<dbReference type="AlphaFoldDB" id="A0A2T7P3K9"/>
<evidence type="ECO:0000256" key="4">
    <source>
        <dbReference type="SAM" id="MobiDB-lite"/>
    </source>
</evidence>
<comment type="similarity">
    <text evidence="1">Belongs to the peptidase M24B family.</text>
</comment>
<dbReference type="FunFam" id="3.40.350.10:FF:000003">
    <property type="entry name" value="Xaa-pro aminopeptidase P"/>
    <property type="match status" value="1"/>
</dbReference>
<dbReference type="CDD" id="cd01085">
    <property type="entry name" value="APP"/>
    <property type="match status" value="1"/>
</dbReference>
<dbReference type="SUPFAM" id="SSF53092">
    <property type="entry name" value="Creatinase/prolidase N-terminal domain"/>
    <property type="match status" value="1"/>
</dbReference>
<dbReference type="Pfam" id="PF16188">
    <property type="entry name" value="Peptidase_M24_C"/>
    <property type="match status" value="1"/>
</dbReference>
<evidence type="ECO:0008006" key="11">
    <source>
        <dbReference type="Google" id="ProtNLM"/>
    </source>
</evidence>
<dbReference type="InterPro" id="IPR000587">
    <property type="entry name" value="Creatinase_N"/>
</dbReference>
<keyword evidence="10" id="KW-1185">Reference proteome</keyword>
<dbReference type="Gene3D" id="3.90.230.10">
    <property type="entry name" value="Creatinase/methionine aminopeptidase superfamily"/>
    <property type="match status" value="1"/>
</dbReference>
<organism evidence="9 10">
    <name type="scientific">Pomacea canaliculata</name>
    <name type="common">Golden apple snail</name>
    <dbReference type="NCBI Taxonomy" id="400727"/>
    <lineage>
        <taxon>Eukaryota</taxon>
        <taxon>Metazoa</taxon>
        <taxon>Spiralia</taxon>
        <taxon>Lophotrochozoa</taxon>
        <taxon>Mollusca</taxon>
        <taxon>Gastropoda</taxon>
        <taxon>Caenogastropoda</taxon>
        <taxon>Architaenioglossa</taxon>
        <taxon>Ampullarioidea</taxon>
        <taxon>Ampullariidae</taxon>
        <taxon>Pomacea</taxon>
    </lineage>
</organism>
<dbReference type="InterPro" id="IPR000994">
    <property type="entry name" value="Pept_M24"/>
</dbReference>
<feature type="compositionally biased region" description="Low complexity" evidence="4">
    <location>
        <begin position="685"/>
        <end position="704"/>
    </location>
</feature>
<sequence>MLSEARLILALSTASLCHGGPIAGEGGHRTKREAGQPTLADRLNCSQGDRVNTTQRLADMRAAMRQLDIDAFIILSDDAHGSEYPSERDERRGFISGFTGSAGQAVVTLHQAALWTDGRYFLEAEGALDCNWIFMRSGDANVPSISQWVISELANTSGVVGADPFLVSNSQWQSFEKAFVQANITFKQVFKNPVDTAWGGYQPAPPMSNITALPMEFAGKTWQDKITELRQSMTAKNADVFVVTSLDETAWLFNLRGGDISYNPVFLSYAIVEKTSVRLYLLNKNERLTQNATDPVTSIKLKEHLNTGDTGSCTGSSASCVEVVDYNETAIVEDVKALATAGKKIWVTFVCNYAIFSAIPEASRIQDRSSIALAKAMKNQVEREGMERCYIRDSLILIKFLAFLEKEIKNGHYWTEVSAAERLKEMRLQGQYNRGLSFESISGSGPNGAVIHYRPLNATNRQITTTEMYLLDSGGQYLDGTTDVTRTMHFGTPSSHEKECYTRVLMGAIDLANLVWPQGLYGREIDMAARAPLWQVGLEYNHGTGHGIGAYLSVHEGPGFISLSKSSFNAQEELKPYMVFSDEPGYYENGKFGIRLETIVMVEPTSIKAPSNKTFYRFKPMTLVPFEPNLIDTELLTKSQITWLNKYHELVWNTMKDNLTSEEERSWLWSRAQPIGEDTNSTTPAATTVGSSPTGSTPATTTVGNSPTGSSPLVTPITSATVFLVAAVTSLYL</sequence>
<evidence type="ECO:0000256" key="5">
    <source>
        <dbReference type="SAM" id="SignalP"/>
    </source>
</evidence>
<dbReference type="SUPFAM" id="SSF55920">
    <property type="entry name" value="Creatinase/aminopeptidase"/>
    <property type="match status" value="1"/>
</dbReference>
<dbReference type="GO" id="GO:0070006">
    <property type="term" value="F:metalloaminopeptidase activity"/>
    <property type="evidence" value="ECO:0007669"/>
    <property type="project" value="InterPro"/>
</dbReference>
<dbReference type="InterPro" id="IPR029149">
    <property type="entry name" value="Creatin/AminoP/Spt16_N"/>
</dbReference>
<reference evidence="9 10" key="1">
    <citation type="submission" date="2018-04" db="EMBL/GenBank/DDBJ databases">
        <title>The genome of golden apple snail Pomacea canaliculata provides insight into stress tolerance and invasive adaptation.</title>
        <authorList>
            <person name="Liu C."/>
            <person name="Liu B."/>
            <person name="Ren Y."/>
            <person name="Zhang Y."/>
            <person name="Wang H."/>
            <person name="Li S."/>
            <person name="Jiang F."/>
            <person name="Yin L."/>
            <person name="Zhang G."/>
            <person name="Qian W."/>
            <person name="Fan W."/>
        </authorList>
    </citation>
    <scope>NUCLEOTIDE SEQUENCE [LARGE SCALE GENOMIC DNA]</scope>
    <source>
        <strain evidence="9">SZHN2017</strain>
        <tissue evidence="9">Muscle</tissue>
    </source>
</reference>
<feature type="region of interest" description="Disordered" evidence="4">
    <location>
        <begin position="674"/>
        <end position="709"/>
    </location>
</feature>
<proteinExistence type="inferred from homology"/>
<evidence type="ECO:0000256" key="3">
    <source>
        <dbReference type="ARBA" id="ARBA00022801"/>
    </source>
</evidence>
<comment type="caution">
    <text evidence="9">The sequence shown here is derived from an EMBL/GenBank/DDBJ whole genome shotgun (WGS) entry which is preliminary data.</text>
</comment>
<dbReference type="PANTHER" id="PTHR43763">
    <property type="entry name" value="XAA-PRO AMINOPEPTIDASE 1"/>
    <property type="match status" value="1"/>
</dbReference>
<accession>A0A2T7P3K9</accession>
<keyword evidence="3" id="KW-0378">Hydrolase</keyword>
<dbReference type="InterPro" id="IPR032416">
    <property type="entry name" value="Peptidase_M24_C"/>
</dbReference>
<feature type="domain" description="Creatinase N-terminal" evidence="7">
    <location>
        <begin position="56"/>
        <end position="182"/>
    </location>
</feature>
<keyword evidence="5" id="KW-0732">Signal</keyword>
<keyword evidence="2" id="KW-0479">Metal-binding</keyword>
<dbReference type="Proteomes" id="UP000245119">
    <property type="component" value="Linkage Group LG6"/>
</dbReference>
<dbReference type="Pfam" id="PF16189">
    <property type="entry name" value="Creatinase_N_2"/>
    <property type="match status" value="1"/>
</dbReference>
<dbReference type="InterPro" id="IPR033740">
    <property type="entry name" value="Pept_M24B"/>
</dbReference>
<evidence type="ECO:0000259" key="8">
    <source>
        <dbReference type="Pfam" id="PF16188"/>
    </source>
</evidence>
<feature type="chain" id="PRO_5015638179" description="Xaa-Pro aminopeptidase 1" evidence="5">
    <location>
        <begin position="20"/>
        <end position="733"/>
    </location>
</feature>
<dbReference type="InterPro" id="IPR036005">
    <property type="entry name" value="Creatinase/aminopeptidase-like"/>
</dbReference>
<evidence type="ECO:0000256" key="2">
    <source>
        <dbReference type="ARBA" id="ARBA00022723"/>
    </source>
</evidence>
<protein>
    <recommendedName>
        <fullName evidence="11">Xaa-Pro aminopeptidase 1</fullName>
    </recommendedName>
</protein>
<evidence type="ECO:0000313" key="10">
    <source>
        <dbReference type="Proteomes" id="UP000245119"/>
    </source>
</evidence>
<dbReference type="EMBL" id="PZQS01000006">
    <property type="protein sequence ID" value="PVD27983.1"/>
    <property type="molecule type" value="Genomic_DNA"/>
</dbReference>
<dbReference type="InterPro" id="IPR050422">
    <property type="entry name" value="X-Pro_aminopeptidase_P"/>
</dbReference>
<evidence type="ECO:0000259" key="7">
    <source>
        <dbReference type="Pfam" id="PF01321"/>
    </source>
</evidence>
<gene>
    <name evidence="9" type="ORF">C0Q70_10559</name>
</gene>
<name>A0A2T7P3K9_POMCA</name>
<evidence type="ECO:0000259" key="6">
    <source>
        <dbReference type="Pfam" id="PF00557"/>
    </source>
</evidence>
<dbReference type="GO" id="GO:0046872">
    <property type="term" value="F:metal ion binding"/>
    <property type="evidence" value="ECO:0007669"/>
    <property type="project" value="UniProtKB-KW"/>
</dbReference>
<feature type="domain" description="Peptidase M24 C-terminal" evidence="8">
    <location>
        <begin position="615"/>
        <end position="675"/>
    </location>
</feature>
<evidence type="ECO:0000313" key="9">
    <source>
        <dbReference type="EMBL" id="PVD27983.1"/>
    </source>
</evidence>